<dbReference type="RefSeq" id="WP_059407745.1">
    <property type="nucleotide sequence ID" value="NZ_CABFPH010000090.1"/>
</dbReference>
<protein>
    <recommendedName>
        <fullName evidence="1">DUF4062 domain-containing protein</fullName>
    </recommendedName>
</protein>
<evidence type="ECO:0000313" key="2">
    <source>
        <dbReference type="EMBL" id="VUD73892.1"/>
    </source>
</evidence>
<dbReference type="InterPro" id="IPR025139">
    <property type="entry name" value="DUF4062"/>
</dbReference>
<keyword evidence="3" id="KW-1185">Reference proteome</keyword>
<evidence type="ECO:0000313" key="3">
    <source>
        <dbReference type="Proteomes" id="UP000410984"/>
    </source>
</evidence>
<feature type="domain" description="DUF4062" evidence="1">
    <location>
        <begin position="2"/>
        <end position="83"/>
    </location>
</feature>
<sequence length="370" mass="40415">MKIFVSSLISGLEPIRDAARSAIGDLGHGVIMAEDFGARPASPQVACLEGIRHAGLVVLILGKSYGAKQESGLSATHEEYREARQTRPVIAFVQEGVDRDDDEAAFVAEVQGWSGGLFRGGFSGPDDLRGKIVRAVHQYEMSKAAGPVDEGAMLDRAIGMLPKDSRSHSTGQKRLSISVVMGPEQSILRPSQIEDRDLAEQLLQWSLFGRTQILDRGKGIGDVVEGGALVIRQERDAAVTMMPQGHMLLTLPLPRSDDMMGAVIEEDVTDLVTRILRYAVAVLDRIDPTQRLTHVVLAASIADAQYMIWRTRSEANANRGSVSHGFGHKEPGPVTLSPALRTRAAIKHDERDLVEDLVTLLRREYRTNTN</sequence>
<dbReference type="AlphaFoldDB" id="A0A509EII9"/>
<name>A0A509EII9_9HYPH</name>
<evidence type="ECO:0000259" key="1">
    <source>
        <dbReference type="Pfam" id="PF13271"/>
    </source>
</evidence>
<gene>
    <name evidence="2" type="ORF">MET9862_04514</name>
</gene>
<reference evidence="2 3" key="1">
    <citation type="submission" date="2019-06" db="EMBL/GenBank/DDBJ databases">
        <authorList>
            <person name="Rodrigo-Torres L."/>
            <person name="Arahal R. D."/>
            <person name="Lucena T."/>
        </authorList>
    </citation>
    <scope>NUCLEOTIDE SEQUENCE [LARGE SCALE GENOMIC DNA]</scope>
    <source>
        <strain evidence="2 3">SB0023/3</strain>
    </source>
</reference>
<dbReference type="EMBL" id="CABFPH010000090">
    <property type="protein sequence ID" value="VUD73892.1"/>
    <property type="molecule type" value="Genomic_DNA"/>
</dbReference>
<organism evidence="2 3">
    <name type="scientific">Methylobacterium symbioticum</name>
    <dbReference type="NCBI Taxonomy" id="2584084"/>
    <lineage>
        <taxon>Bacteria</taxon>
        <taxon>Pseudomonadati</taxon>
        <taxon>Pseudomonadota</taxon>
        <taxon>Alphaproteobacteria</taxon>
        <taxon>Hyphomicrobiales</taxon>
        <taxon>Methylobacteriaceae</taxon>
        <taxon>Methylobacterium</taxon>
    </lineage>
</organism>
<dbReference type="Pfam" id="PF13271">
    <property type="entry name" value="DUF4062"/>
    <property type="match status" value="1"/>
</dbReference>
<proteinExistence type="predicted"/>
<dbReference type="Proteomes" id="UP000410984">
    <property type="component" value="Unassembled WGS sequence"/>
</dbReference>
<accession>A0A509EII9</accession>